<dbReference type="GO" id="GO:0050660">
    <property type="term" value="F:flavin adenine dinucleotide binding"/>
    <property type="evidence" value="ECO:0007669"/>
    <property type="project" value="InterPro"/>
</dbReference>
<proteinExistence type="inferred from homology"/>
<dbReference type="InterPro" id="IPR036250">
    <property type="entry name" value="AcylCo_DH-like_C"/>
</dbReference>
<evidence type="ECO:0000256" key="4">
    <source>
        <dbReference type="ARBA" id="ARBA00022827"/>
    </source>
</evidence>
<keyword evidence="5 6" id="KW-0560">Oxidoreductase</keyword>
<keyword evidence="3 6" id="KW-0285">Flavoprotein</keyword>
<dbReference type="SUPFAM" id="SSF56645">
    <property type="entry name" value="Acyl-CoA dehydrogenase NM domain-like"/>
    <property type="match status" value="1"/>
</dbReference>
<reference evidence="10 11" key="1">
    <citation type="submission" date="2019-11" db="EMBL/GenBank/DDBJ databases">
        <authorList>
            <person name="He Y."/>
        </authorList>
    </citation>
    <scope>NUCLEOTIDE SEQUENCE [LARGE SCALE GENOMIC DNA]</scope>
    <source>
        <strain evidence="10 11">SCSIO 58843</strain>
    </source>
</reference>
<dbReference type="InterPro" id="IPR009100">
    <property type="entry name" value="AcylCoA_DH/oxidase_NM_dom_sf"/>
</dbReference>
<dbReference type="Pfam" id="PF02771">
    <property type="entry name" value="Acyl-CoA_dh_N"/>
    <property type="match status" value="1"/>
</dbReference>
<dbReference type="AlphaFoldDB" id="A0A5Q2RGJ1"/>
<dbReference type="EMBL" id="CP045851">
    <property type="protein sequence ID" value="QGG95928.1"/>
    <property type="molecule type" value="Genomic_DNA"/>
</dbReference>
<keyword evidence="4 6" id="KW-0274">FAD</keyword>
<dbReference type="PROSITE" id="PS00073">
    <property type="entry name" value="ACYL_COA_DH_2"/>
    <property type="match status" value="1"/>
</dbReference>
<organism evidence="10 11">
    <name type="scientific">Actinomarinicola tropica</name>
    <dbReference type="NCBI Taxonomy" id="2789776"/>
    <lineage>
        <taxon>Bacteria</taxon>
        <taxon>Bacillati</taxon>
        <taxon>Actinomycetota</taxon>
        <taxon>Acidimicrobiia</taxon>
        <taxon>Acidimicrobiales</taxon>
        <taxon>Iamiaceae</taxon>
        <taxon>Actinomarinicola</taxon>
    </lineage>
</organism>
<dbReference type="KEGG" id="atq:GH723_12935"/>
<dbReference type="SUPFAM" id="SSF47203">
    <property type="entry name" value="Acyl-CoA dehydrogenase C-terminal domain-like"/>
    <property type="match status" value="1"/>
</dbReference>
<protein>
    <submittedName>
        <fullName evidence="10">Acyl-CoA dehydrogenase</fullName>
    </submittedName>
</protein>
<dbReference type="RefSeq" id="WP_153760034.1">
    <property type="nucleotide sequence ID" value="NZ_CP045851.1"/>
</dbReference>
<evidence type="ECO:0000256" key="3">
    <source>
        <dbReference type="ARBA" id="ARBA00022630"/>
    </source>
</evidence>
<feature type="domain" description="Acyl-CoA dehydrogenase/oxidase N-terminal" evidence="9">
    <location>
        <begin position="130"/>
        <end position="245"/>
    </location>
</feature>
<dbReference type="InterPro" id="IPR013786">
    <property type="entry name" value="AcylCoA_DH/ox_N"/>
</dbReference>
<keyword evidence="11" id="KW-1185">Reference proteome</keyword>
<dbReference type="InterPro" id="IPR006091">
    <property type="entry name" value="Acyl-CoA_Oxase/DH_mid-dom"/>
</dbReference>
<evidence type="ECO:0000313" key="11">
    <source>
        <dbReference type="Proteomes" id="UP000334019"/>
    </source>
</evidence>
<dbReference type="InterPro" id="IPR046373">
    <property type="entry name" value="Acyl-CoA_Oxase/DH_mid-dom_sf"/>
</dbReference>
<evidence type="ECO:0000256" key="6">
    <source>
        <dbReference type="RuleBase" id="RU362125"/>
    </source>
</evidence>
<comment type="cofactor">
    <cofactor evidence="1 6">
        <name>FAD</name>
        <dbReference type="ChEBI" id="CHEBI:57692"/>
    </cofactor>
</comment>
<dbReference type="Gene3D" id="2.40.110.10">
    <property type="entry name" value="Butyryl-CoA Dehydrogenase, subunit A, domain 2"/>
    <property type="match status" value="1"/>
</dbReference>
<dbReference type="PANTHER" id="PTHR43884:SF25">
    <property type="entry name" value="ACYL-COA DEHYDROGENASE YDBM-RELATED"/>
    <property type="match status" value="1"/>
</dbReference>
<evidence type="ECO:0000259" key="8">
    <source>
        <dbReference type="Pfam" id="PF02770"/>
    </source>
</evidence>
<dbReference type="InterPro" id="IPR006089">
    <property type="entry name" value="Acyl-CoA_DH_CS"/>
</dbReference>
<dbReference type="InterPro" id="IPR037069">
    <property type="entry name" value="AcylCoA_DH/ox_N_sf"/>
</dbReference>
<dbReference type="Pfam" id="PF00441">
    <property type="entry name" value="Acyl-CoA_dh_1"/>
    <property type="match status" value="1"/>
</dbReference>
<dbReference type="Proteomes" id="UP000334019">
    <property type="component" value="Chromosome"/>
</dbReference>
<dbReference type="GO" id="GO:0003995">
    <property type="term" value="F:acyl-CoA dehydrogenase activity"/>
    <property type="evidence" value="ECO:0007669"/>
    <property type="project" value="InterPro"/>
</dbReference>
<dbReference type="Pfam" id="PF02770">
    <property type="entry name" value="Acyl-CoA_dh_M"/>
    <property type="match status" value="1"/>
</dbReference>
<feature type="domain" description="Acyl-CoA dehydrogenase/oxidase C-terminal" evidence="7">
    <location>
        <begin position="381"/>
        <end position="529"/>
    </location>
</feature>
<accession>A0A5Q2RGJ1</accession>
<evidence type="ECO:0000313" key="10">
    <source>
        <dbReference type="EMBL" id="QGG95928.1"/>
    </source>
</evidence>
<dbReference type="Gene3D" id="1.10.540.10">
    <property type="entry name" value="Acyl-CoA dehydrogenase/oxidase, N-terminal domain"/>
    <property type="match status" value="1"/>
</dbReference>
<name>A0A5Q2RGJ1_9ACTN</name>
<evidence type="ECO:0000256" key="5">
    <source>
        <dbReference type="ARBA" id="ARBA00023002"/>
    </source>
</evidence>
<dbReference type="FunFam" id="1.20.140.10:FF:000001">
    <property type="entry name" value="Acyl-CoA dehydrogenase"/>
    <property type="match status" value="1"/>
</dbReference>
<gene>
    <name evidence="10" type="ORF">GH723_12935</name>
</gene>
<evidence type="ECO:0000256" key="2">
    <source>
        <dbReference type="ARBA" id="ARBA00009347"/>
    </source>
</evidence>
<dbReference type="PANTHER" id="PTHR43884">
    <property type="entry name" value="ACYL-COA DEHYDROGENASE"/>
    <property type="match status" value="1"/>
</dbReference>
<dbReference type="InterPro" id="IPR009075">
    <property type="entry name" value="AcylCo_DH/oxidase_C"/>
</dbReference>
<sequence>MTAPDLAAAASAIDVAHDLVQTAIAHLAATGTVDEDQVLAYDVAHAASAVATGRAMLDYGQKGEVEAGLTCAFIGDAIAELGGKVFGREAVWGIEPGALDATREFVAAARDPEFLASLAGQAGPRHLDQDFEMVQDTFRRFAEDKIKPVAEHIHRHNDDIPEDIISGLAEMGGFAMSVPEEYGGFATGTESDYMGMVVATEELSRGSLGAGGSLITRPEILTRALEAGGTEDQKQEWLPKLASAEVMAAVAVTEPDYGSDVAGIKVTATPTDGGWLVNGVKTWCTFGARADALMLLARTDPDRSSAHRGLSLFVVPKPRGDAHGFEFTQEAGADGGAPGGGKMEGRPIDTIGYRGMHSYEIAFDSWFVAAENQVGGEDGLGRGFYYQMAGFENGRLQTAARAVGVMQAAYEEALQYARDRVVFGEPIADYQLTQVKLTRMAATIQAARQFSYAVAKLMAKGEGAMEASMVKAYVCRAAEWVTREAMQIHGGFGYAEEYPVSRYFVDARVLSIFEGADETLALKVIARRLASGAKA</sequence>
<dbReference type="Gene3D" id="1.20.140.10">
    <property type="entry name" value="Butyryl-CoA Dehydrogenase, subunit A, domain 3"/>
    <property type="match status" value="1"/>
</dbReference>
<comment type="similarity">
    <text evidence="2 6">Belongs to the acyl-CoA dehydrogenase family.</text>
</comment>
<evidence type="ECO:0000259" key="7">
    <source>
        <dbReference type="Pfam" id="PF00441"/>
    </source>
</evidence>
<feature type="domain" description="Acyl-CoA oxidase/dehydrogenase middle" evidence="8">
    <location>
        <begin position="249"/>
        <end position="330"/>
    </location>
</feature>
<evidence type="ECO:0000259" key="9">
    <source>
        <dbReference type="Pfam" id="PF02771"/>
    </source>
</evidence>
<evidence type="ECO:0000256" key="1">
    <source>
        <dbReference type="ARBA" id="ARBA00001974"/>
    </source>
</evidence>